<name>A0A2J8LUB1_PANTR</name>
<feature type="transmembrane region" description="Helical" evidence="1">
    <location>
        <begin position="20"/>
        <end position="42"/>
    </location>
</feature>
<sequence>MSLLSLPWLGLRQVAISPWLLLLLVVGSWLLTRILAWTYAFYNNCRRLQCFPQPPKRNWFWGHLGLITPTEEGLKDSTQMSATYSQGFTVPEALAGGWAPAEWR</sequence>
<keyword evidence="1" id="KW-1133">Transmembrane helix</keyword>
<proteinExistence type="predicted"/>
<organism evidence="2 3">
    <name type="scientific">Pan troglodytes</name>
    <name type="common">Chimpanzee</name>
    <dbReference type="NCBI Taxonomy" id="9598"/>
    <lineage>
        <taxon>Eukaryota</taxon>
        <taxon>Metazoa</taxon>
        <taxon>Chordata</taxon>
        <taxon>Craniata</taxon>
        <taxon>Vertebrata</taxon>
        <taxon>Euteleostomi</taxon>
        <taxon>Mammalia</taxon>
        <taxon>Eutheria</taxon>
        <taxon>Euarchontoglires</taxon>
        <taxon>Primates</taxon>
        <taxon>Haplorrhini</taxon>
        <taxon>Catarrhini</taxon>
        <taxon>Hominidae</taxon>
        <taxon>Pan</taxon>
    </lineage>
</organism>
<keyword evidence="1" id="KW-0472">Membrane</keyword>
<dbReference type="Proteomes" id="UP000236370">
    <property type="component" value="Unassembled WGS sequence"/>
</dbReference>
<evidence type="ECO:0000313" key="2">
    <source>
        <dbReference type="EMBL" id="PNI50819.1"/>
    </source>
</evidence>
<reference evidence="2 3" key="1">
    <citation type="submission" date="2017-12" db="EMBL/GenBank/DDBJ databases">
        <title>High-resolution comparative analysis of great ape genomes.</title>
        <authorList>
            <person name="Pollen A."/>
            <person name="Hastie A."/>
            <person name="Hormozdiari F."/>
            <person name="Dougherty M."/>
            <person name="Liu R."/>
            <person name="Chaisson M."/>
            <person name="Hoppe E."/>
            <person name="Hill C."/>
            <person name="Pang A."/>
            <person name="Hillier L."/>
            <person name="Baker C."/>
            <person name="Armstrong J."/>
            <person name="Shendure J."/>
            <person name="Paten B."/>
            <person name="Wilson R."/>
            <person name="Chao H."/>
            <person name="Schneider V."/>
            <person name="Ventura M."/>
            <person name="Kronenberg Z."/>
            <person name="Murali S."/>
            <person name="Gordon D."/>
            <person name="Cantsilieris S."/>
            <person name="Munson K."/>
            <person name="Nelson B."/>
            <person name="Raja A."/>
            <person name="Underwood J."/>
            <person name="Diekhans M."/>
            <person name="Fiddes I."/>
            <person name="Haussler D."/>
            <person name="Eichler E."/>
        </authorList>
    </citation>
    <scope>NUCLEOTIDE SEQUENCE [LARGE SCALE GENOMIC DNA]</scope>
    <source>
        <strain evidence="2">Yerkes chimp pedigree #C0471</strain>
    </source>
</reference>
<comment type="caution">
    <text evidence="2">The sequence shown here is derived from an EMBL/GenBank/DDBJ whole genome shotgun (WGS) entry which is preliminary data.</text>
</comment>
<keyword evidence="1" id="KW-0812">Transmembrane</keyword>
<gene>
    <name evidence="2" type="ORF">CK820_G0026232</name>
</gene>
<accession>A0A2J8LUB1</accession>
<dbReference type="EMBL" id="NBAG03000278">
    <property type="protein sequence ID" value="PNI50819.1"/>
    <property type="molecule type" value="Genomic_DNA"/>
</dbReference>
<evidence type="ECO:0000313" key="3">
    <source>
        <dbReference type="Proteomes" id="UP000236370"/>
    </source>
</evidence>
<evidence type="ECO:0000256" key="1">
    <source>
        <dbReference type="SAM" id="Phobius"/>
    </source>
</evidence>
<dbReference type="AlphaFoldDB" id="A0A2J8LUB1"/>
<protein>
    <submittedName>
        <fullName evidence="2">CYP4F12 isoform 8</fullName>
    </submittedName>
</protein>